<keyword evidence="3" id="KW-0804">Transcription</keyword>
<dbReference type="InterPro" id="IPR001005">
    <property type="entry name" value="SANT/Myb"/>
</dbReference>
<feature type="domain" description="Myb-like" evidence="7">
    <location>
        <begin position="185"/>
        <end position="235"/>
    </location>
</feature>
<evidence type="ECO:0000259" key="8">
    <source>
        <dbReference type="PROSITE" id="PS51293"/>
    </source>
</evidence>
<name>A0A6A6KRJ0_HEVBR</name>
<evidence type="ECO:0000313" key="11">
    <source>
        <dbReference type="Proteomes" id="UP000467840"/>
    </source>
</evidence>
<keyword evidence="3" id="KW-0805">Transcription regulation</keyword>
<dbReference type="InterPro" id="IPR009057">
    <property type="entry name" value="Homeodomain-like_sf"/>
</dbReference>
<evidence type="ECO:0000256" key="2">
    <source>
        <dbReference type="ARBA" id="ARBA00022737"/>
    </source>
</evidence>
<evidence type="ECO:0000256" key="4">
    <source>
        <dbReference type="ARBA" id="ARBA00023125"/>
    </source>
</evidence>
<feature type="compositionally biased region" description="Low complexity" evidence="6">
    <location>
        <begin position="289"/>
        <end position="301"/>
    </location>
</feature>
<keyword evidence="2" id="KW-0677">Repeat</keyword>
<dbReference type="Proteomes" id="UP000467840">
    <property type="component" value="Chromosome 2"/>
</dbReference>
<dbReference type="InterPro" id="IPR017930">
    <property type="entry name" value="Myb_dom"/>
</dbReference>
<evidence type="ECO:0000256" key="6">
    <source>
        <dbReference type="SAM" id="MobiDB-lite"/>
    </source>
</evidence>
<sequence length="485" mass="53222">MEGGEGGGGGGGGVGGFCLGNLPNNPSIRRPTTPLTAVDRFLWGRSHFSEQQTQSNVKNNETLISINGLFDLSSSNGAIAGVPWPCFPEINFDDGDSLNWTCEGNPNAGLEGEVKASGGISKGQGKKAKKVSCPTLIKGQWTEEEDRKLIRLVKQFGVRKWAQIAEKLAGRAGKQCRERWHNHLRPDIKKESWSEEEEMILVEAHSKVGNRWAEIAKLIPGRTENAIKNHWNATKRRQNSRRKNKQTENKIAKPHSSILQDYIRSKNLKNPCATTVITSSHSTATAINTPSSSTTSDDPSSQFNCILPELSEPTVDDSPPLIPQTYDDELLFLQNFFTNNSMEPSVEEVGIKNLMEMETSSNVDHQLKNSSVVLDPLGLYQNNGDQQLADASDQCDFFPSALTSPNMGPNGLQSEERPTTHLYSDLYLSYLLNGAAACSSSIDYGYGNSMNMELVIDQTCSNGKKEMDLIEMVSSSHFSQGSNST</sequence>
<evidence type="ECO:0000256" key="5">
    <source>
        <dbReference type="ARBA" id="ARBA00023242"/>
    </source>
</evidence>
<dbReference type="SMR" id="A0A6A6KRJ0"/>
<dbReference type="Gene3D" id="1.10.10.60">
    <property type="entry name" value="Homeodomain-like"/>
    <property type="match status" value="2"/>
</dbReference>
<feature type="compositionally biased region" description="Basic residues" evidence="6">
    <location>
        <begin position="233"/>
        <end position="244"/>
    </location>
</feature>
<accession>A0A6A6KRJ0</accession>
<comment type="subcellular location">
    <subcellularLocation>
        <location evidence="1">Nucleus</location>
    </subcellularLocation>
</comment>
<dbReference type="FunFam" id="1.10.10.60:FF:000010">
    <property type="entry name" value="Transcriptional activator Myb isoform A"/>
    <property type="match status" value="1"/>
</dbReference>
<dbReference type="SUPFAM" id="SSF46689">
    <property type="entry name" value="Homeodomain-like"/>
    <property type="match status" value="1"/>
</dbReference>
<keyword evidence="5" id="KW-0539">Nucleus</keyword>
<feature type="region of interest" description="Disordered" evidence="6">
    <location>
        <begin position="233"/>
        <end position="256"/>
    </location>
</feature>
<dbReference type="EMBL" id="JAAGAX010000015">
    <property type="protein sequence ID" value="KAF2291632.1"/>
    <property type="molecule type" value="Genomic_DNA"/>
</dbReference>
<dbReference type="AlphaFoldDB" id="A0A6A6KRJ0"/>
<dbReference type="Pfam" id="PF13921">
    <property type="entry name" value="Myb_DNA-bind_6"/>
    <property type="match status" value="1"/>
</dbReference>
<feature type="domain" description="HTH myb-type" evidence="9">
    <location>
        <begin position="134"/>
        <end position="188"/>
    </location>
</feature>
<proteinExistence type="predicted"/>
<protein>
    <submittedName>
        <fullName evidence="10">Uncharacterized protein</fullName>
    </submittedName>
</protein>
<feature type="region of interest" description="Disordered" evidence="6">
    <location>
        <begin position="285"/>
        <end position="305"/>
    </location>
</feature>
<evidence type="ECO:0000313" key="10">
    <source>
        <dbReference type="EMBL" id="KAF2291632.1"/>
    </source>
</evidence>
<dbReference type="InterPro" id="IPR017884">
    <property type="entry name" value="SANT_dom"/>
</dbReference>
<evidence type="ECO:0000256" key="3">
    <source>
        <dbReference type="ARBA" id="ARBA00023015"/>
    </source>
</evidence>
<dbReference type="SMART" id="SM00717">
    <property type="entry name" value="SANT"/>
    <property type="match status" value="2"/>
</dbReference>
<gene>
    <name evidence="10" type="ORF">GH714_027743</name>
</gene>
<keyword evidence="4" id="KW-0238">DNA-binding</keyword>
<evidence type="ECO:0000256" key="1">
    <source>
        <dbReference type="ARBA" id="ARBA00004123"/>
    </source>
</evidence>
<dbReference type="GO" id="GO:0000981">
    <property type="term" value="F:DNA-binding transcription factor activity, RNA polymerase II-specific"/>
    <property type="evidence" value="ECO:0007669"/>
    <property type="project" value="TreeGrafter"/>
</dbReference>
<evidence type="ECO:0000259" key="7">
    <source>
        <dbReference type="PROSITE" id="PS50090"/>
    </source>
</evidence>
<dbReference type="PROSITE" id="PS50090">
    <property type="entry name" value="MYB_LIKE"/>
    <property type="match status" value="2"/>
</dbReference>
<feature type="domain" description="HTH myb-type" evidence="9">
    <location>
        <begin position="189"/>
        <end position="239"/>
    </location>
</feature>
<evidence type="ECO:0000259" key="9">
    <source>
        <dbReference type="PROSITE" id="PS51294"/>
    </source>
</evidence>
<dbReference type="PROSITE" id="PS51294">
    <property type="entry name" value="HTH_MYB"/>
    <property type="match status" value="2"/>
</dbReference>
<dbReference type="GO" id="GO:0000978">
    <property type="term" value="F:RNA polymerase II cis-regulatory region sequence-specific DNA binding"/>
    <property type="evidence" value="ECO:0007669"/>
    <property type="project" value="TreeGrafter"/>
</dbReference>
<keyword evidence="11" id="KW-1185">Reference proteome</keyword>
<dbReference type="PROSITE" id="PS51293">
    <property type="entry name" value="SANT"/>
    <property type="match status" value="1"/>
</dbReference>
<dbReference type="PANTHER" id="PTHR45614">
    <property type="entry name" value="MYB PROTEIN-RELATED"/>
    <property type="match status" value="1"/>
</dbReference>
<organism evidence="10 11">
    <name type="scientific">Hevea brasiliensis</name>
    <name type="common">Para rubber tree</name>
    <name type="synonym">Siphonia brasiliensis</name>
    <dbReference type="NCBI Taxonomy" id="3981"/>
    <lineage>
        <taxon>Eukaryota</taxon>
        <taxon>Viridiplantae</taxon>
        <taxon>Streptophyta</taxon>
        <taxon>Embryophyta</taxon>
        <taxon>Tracheophyta</taxon>
        <taxon>Spermatophyta</taxon>
        <taxon>Magnoliopsida</taxon>
        <taxon>eudicotyledons</taxon>
        <taxon>Gunneridae</taxon>
        <taxon>Pentapetalae</taxon>
        <taxon>rosids</taxon>
        <taxon>fabids</taxon>
        <taxon>Malpighiales</taxon>
        <taxon>Euphorbiaceae</taxon>
        <taxon>Crotonoideae</taxon>
        <taxon>Micrandreae</taxon>
        <taxon>Hevea</taxon>
    </lineage>
</organism>
<dbReference type="PANTHER" id="PTHR45614:SF218">
    <property type="entry name" value="TRANSCRIPTION FACTOR MYB119-RELATED"/>
    <property type="match status" value="1"/>
</dbReference>
<comment type="caution">
    <text evidence="10">The sequence shown here is derived from an EMBL/GenBank/DDBJ whole genome shotgun (WGS) entry which is preliminary data.</text>
</comment>
<reference evidence="10 11" key="1">
    <citation type="journal article" date="2020" name="Mol. Plant">
        <title>The Chromosome-Based Rubber Tree Genome Provides New Insights into Spurge Genome Evolution and Rubber Biosynthesis.</title>
        <authorList>
            <person name="Liu J."/>
            <person name="Shi C."/>
            <person name="Shi C.C."/>
            <person name="Li W."/>
            <person name="Zhang Q.J."/>
            <person name="Zhang Y."/>
            <person name="Li K."/>
            <person name="Lu H.F."/>
            <person name="Shi C."/>
            <person name="Zhu S.T."/>
            <person name="Xiao Z.Y."/>
            <person name="Nan H."/>
            <person name="Yue Y."/>
            <person name="Zhu X.G."/>
            <person name="Wu Y."/>
            <person name="Hong X.N."/>
            <person name="Fan G.Y."/>
            <person name="Tong Y."/>
            <person name="Zhang D."/>
            <person name="Mao C.L."/>
            <person name="Liu Y.L."/>
            <person name="Hao S.J."/>
            <person name="Liu W.Q."/>
            <person name="Lv M.Q."/>
            <person name="Zhang H.B."/>
            <person name="Liu Y."/>
            <person name="Hu-Tang G.R."/>
            <person name="Wang J.P."/>
            <person name="Wang J.H."/>
            <person name="Sun Y.H."/>
            <person name="Ni S.B."/>
            <person name="Chen W.B."/>
            <person name="Zhang X.C."/>
            <person name="Jiao Y.N."/>
            <person name="Eichler E.E."/>
            <person name="Li G.H."/>
            <person name="Liu X."/>
            <person name="Gao L.Z."/>
        </authorList>
    </citation>
    <scope>NUCLEOTIDE SEQUENCE [LARGE SCALE GENOMIC DNA]</scope>
    <source>
        <strain evidence="11">cv. GT1</strain>
        <tissue evidence="10">Leaf</tissue>
    </source>
</reference>
<feature type="domain" description="SANT" evidence="8">
    <location>
        <begin position="188"/>
        <end position="239"/>
    </location>
</feature>
<dbReference type="InterPro" id="IPR050560">
    <property type="entry name" value="MYB_TF"/>
</dbReference>
<dbReference type="GO" id="GO:0005634">
    <property type="term" value="C:nucleus"/>
    <property type="evidence" value="ECO:0007669"/>
    <property type="project" value="UniProtKB-SubCell"/>
</dbReference>
<dbReference type="CDD" id="cd00167">
    <property type="entry name" value="SANT"/>
    <property type="match status" value="1"/>
</dbReference>
<feature type="domain" description="Myb-like" evidence="7">
    <location>
        <begin position="133"/>
        <end position="184"/>
    </location>
</feature>